<dbReference type="EMBL" id="CCXW01000001">
    <property type="protein sequence ID" value="CEG30489.1"/>
    <property type="molecule type" value="Genomic_DNA"/>
</dbReference>
<sequence length="60" mass="7009">MIAASKKGTCRWPFFFLPFLSTQLLKKGICIHPKRLYQMPDELMVKMDIRDSEFEGKSIS</sequence>
<gene>
    <name evidence="1" type="ORF">BN1180_00593</name>
</gene>
<dbReference type="AlphaFoldDB" id="A0AAN2PDG4"/>
<name>A0AAN2PDG4_9BACI</name>
<dbReference type="Proteomes" id="UP000182110">
    <property type="component" value="Unassembled WGS sequence"/>
</dbReference>
<reference evidence="1 2" key="1">
    <citation type="journal article" date="2014" name="Genome Announc.">
        <title>Genome Sequence of Bacillus simplex Strain P558, Isolated from a Human Fecal Sample.</title>
        <authorList>
            <person name="Croce O."/>
            <person name="Hugon P."/>
            <person name="Lagier J.C."/>
            <person name="Bibi F."/>
            <person name="Robert C."/>
            <person name="Azhar E.I."/>
            <person name="Raoult D."/>
            <person name="Fournier P.E."/>
        </authorList>
    </citation>
    <scope>NUCLEOTIDE SEQUENCE [LARGE SCALE GENOMIC DNA]</scope>
    <source>
        <strain evidence="1 2">P558</strain>
    </source>
</reference>
<keyword evidence="2" id="KW-1185">Reference proteome</keyword>
<evidence type="ECO:0000313" key="2">
    <source>
        <dbReference type="Proteomes" id="UP000182110"/>
    </source>
</evidence>
<proteinExistence type="predicted"/>
<organism evidence="1 2">
    <name type="scientific">Peribacillus simplex</name>
    <dbReference type="NCBI Taxonomy" id="1478"/>
    <lineage>
        <taxon>Bacteria</taxon>
        <taxon>Bacillati</taxon>
        <taxon>Bacillota</taxon>
        <taxon>Bacilli</taxon>
        <taxon>Bacillales</taxon>
        <taxon>Bacillaceae</taxon>
        <taxon>Peribacillus</taxon>
    </lineage>
</organism>
<accession>A0AAN2PDG4</accession>
<protein>
    <submittedName>
        <fullName evidence="1">Uncharacterized protein</fullName>
    </submittedName>
</protein>
<comment type="caution">
    <text evidence="1">The sequence shown here is derived from an EMBL/GenBank/DDBJ whole genome shotgun (WGS) entry which is preliminary data.</text>
</comment>
<evidence type="ECO:0000313" key="1">
    <source>
        <dbReference type="EMBL" id="CEG30489.1"/>
    </source>
</evidence>